<dbReference type="HOGENOM" id="CLU_407155_0_0_1"/>
<keyword evidence="2" id="KW-0539">Nucleus</keyword>
<dbReference type="InterPro" id="IPR021858">
    <property type="entry name" value="Fun_TF"/>
</dbReference>
<dbReference type="InterPro" id="IPR016040">
    <property type="entry name" value="NAD(P)-bd_dom"/>
</dbReference>
<dbReference type="STRING" id="1229662.W3WT36"/>
<dbReference type="eggNOG" id="ENOG502S6US">
    <property type="taxonomic scope" value="Eukaryota"/>
</dbReference>
<evidence type="ECO:0000256" key="1">
    <source>
        <dbReference type="ARBA" id="ARBA00004123"/>
    </source>
</evidence>
<dbReference type="Pfam" id="PF13460">
    <property type="entry name" value="NAD_binding_10"/>
    <property type="match status" value="1"/>
</dbReference>
<dbReference type="PANTHER" id="PTHR37534:SF49">
    <property type="entry name" value="LYSINE BIOSYNTHESIS REGULATORY PROTEIN LYS14"/>
    <property type="match status" value="1"/>
</dbReference>
<dbReference type="OrthoDB" id="5069333at2759"/>
<name>W3WT36_PESFW</name>
<evidence type="ECO:0000313" key="5">
    <source>
        <dbReference type="Proteomes" id="UP000030651"/>
    </source>
</evidence>
<dbReference type="GO" id="GO:0005634">
    <property type="term" value="C:nucleus"/>
    <property type="evidence" value="ECO:0007669"/>
    <property type="project" value="UniProtKB-SubCell"/>
</dbReference>
<dbReference type="PANTHER" id="PTHR37534">
    <property type="entry name" value="TRANSCRIPTIONAL ACTIVATOR PROTEIN UGA3"/>
    <property type="match status" value="1"/>
</dbReference>
<proteinExistence type="predicted"/>
<dbReference type="InterPro" id="IPR036291">
    <property type="entry name" value="NAD(P)-bd_dom_sf"/>
</dbReference>
<feature type="domain" description="NAD(P)-binding" evidence="3">
    <location>
        <begin position="14"/>
        <end position="223"/>
    </location>
</feature>
<dbReference type="RefSeq" id="XP_007837684.1">
    <property type="nucleotide sequence ID" value="XM_007839493.1"/>
</dbReference>
<keyword evidence="5" id="KW-1185">Reference proteome</keyword>
<dbReference type="AlphaFoldDB" id="W3WT36"/>
<evidence type="ECO:0000313" key="4">
    <source>
        <dbReference type="EMBL" id="ETS77038.1"/>
    </source>
</evidence>
<dbReference type="KEGG" id="pfy:PFICI_10912"/>
<dbReference type="GO" id="GO:0045944">
    <property type="term" value="P:positive regulation of transcription by RNA polymerase II"/>
    <property type="evidence" value="ECO:0007669"/>
    <property type="project" value="TreeGrafter"/>
</dbReference>
<dbReference type="Pfam" id="PF11951">
    <property type="entry name" value="Fungal_trans_2"/>
    <property type="match status" value="2"/>
</dbReference>
<dbReference type="InParanoid" id="W3WT36"/>
<dbReference type="GO" id="GO:0003700">
    <property type="term" value="F:DNA-binding transcription factor activity"/>
    <property type="evidence" value="ECO:0007669"/>
    <property type="project" value="TreeGrafter"/>
</dbReference>
<dbReference type="EMBL" id="KI912116">
    <property type="protein sequence ID" value="ETS77038.1"/>
    <property type="molecule type" value="Genomic_DNA"/>
</dbReference>
<sequence length="675" mass="74573">MANSSTPTTIAIFGATGSTGSATLRSLLSKKDLSLHLRILVRSKDKLTKLVPELLSHPSCKIWEGNLTDTETIKDCLNGADVVICTVGENRNIPGVDVIQTAAKSIVTGLRALREQQQAGRTSTAAWQKPRLLLLSSVTWNKRILESGFSPIRFIVKRAFYYPYADLLEAHRIFDEAADDDLLTLLLVQPPALIDEAPTGYEISVDKSRVGVSYADLGAGFAELATESAYDQVGAVIVTSLGGDSFASPGLCVPIRPRLTLVETWMFLNTIQKDFDHDLASPSDASDREDICSISPKAWHASPVVPPSKAHHAGTLHRSLANIQMNSIEGHLWSYFDEYMTPQCVLTPDCNPYRNVILRLASSSQRGPLFHCVLAVAANQLHSIGLRQYQQFMWLHRAEALRELRRKVNAAAAAPGGLDQTPDFAETAQITASTLMLCFFEVDPTGLFSKLDCPYYIRPNILVTILPQFFKVCRFCTSADDATVLALAGCSTELLAIISEINSLDTIVKGRQPQNSVNDKMRRDDIERRLHSQGRMFASSAQSPDLEVSIIAEVKRLAAMLYLYGRIDGASPQETHMVRITKQTLALIPQISLRTNTILWPLFIVAVLGVRPECDEDRRLILARLTALQETRQLGNVKKARCVIEDVWKARDLRASDATKGWKILEGKHQTISLA</sequence>
<dbReference type="Gene3D" id="3.40.50.720">
    <property type="entry name" value="NAD(P)-binding Rossmann-like Domain"/>
    <property type="match status" value="1"/>
</dbReference>
<dbReference type="SUPFAM" id="SSF51735">
    <property type="entry name" value="NAD(P)-binding Rossmann-fold domains"/>
    <property type="match status" value="1"/>
</dbReference>
<gene>
    <name evidence="4" type="ORF">PFICI_10912</name>
</gene>
<reference evidence="5" key="1">
    <citation type="journal article" date="2015" name="BMC Genomics">
        <title>Genomic and transcriptomic analysis of the endophytic fungus Pestalotiopsis fici reveals its lifestyle and high potential for synthesis of natural products.</title>
        <authorList>
            <person name="Wang X."/>
            <person name="Zhang X."/>
            <person name="Liu L."/>
            <person name="Xiang M."/>
            <person name="Wang W."/>
            <person name="Sun X."/>
            <person name="Che Y."/>
            <person name="Guo L."/>
            <person name="Liu G."/>
            <person name="Guo L."/>
            <person name="Wang C."/>
            <person name="Yin W.B."/>
            <person name="Stadler M."/>
            <person name="Zhang X."/>
            <person name="Liu X."/>
        </authorList>
    </citation>
    <scope>NUCLEOTIDE SEQUENCE [LARGE SCALE GENOMIC DNA]</scope>
    <source>
        <strain evidence="5">W106-1 / CGMCC3.15140</strain>
    </source>
</reference>
<accession>W3WT36</accession>
<dbReference type="Proteomes" id="UP000030651">
    <property type="component" value="Unassembled WGS sequence"/>
</dbReference>
<evidence type="ECO:0000256" key="2">
    <source>
        <dbReference type="ARBA" id="ARBA00023242"/>
    </source>
</evidence>
<dbReference type="GO" id="GO:0000976">
    <property type="term" value="F:transcription cis-regulatory region binding"/>
    <property type="evidence" value="ECO:0007669"/>
    <property type="project" value="TreeGrafter"/>
</dbReference>
<dbReference type="GeneID" id="19275925"/>
<organism evidence="4 5">
    <name type="scientific">Pestalotiopsis fici (strain W106-1 / CGMCC3.15140)</name>
    <dbReference type="NCBI Taxonomy" id="1229662"/>
    <lineage>
        <taxon>Eukaryota</taxon>
        <taxon>Fungi</taxon>
        <taxon>Dikarya</taxon>
        <taxon>Ascomycota</taxon>
        <taxon>Pezizomycotina</taxon>
        <taxon>Sordariomycetes</taxon>
        <taxon>Xylariomycetidae</taxon>
        <taxon>Amphisphaeriales</taxon>
        <taxon>Sporocadaceae</taxon>
        <taxon>Pestalotiopsis</taxon>
    </lineage>
</organism>
<protein>
    <recommendedName>
        <fullName evidence="3">NAD(P)-binding domain-containing protein</fullName>
    </recommendedName>
</protein>
<comment type="subcellular location">
    <subcellularLocation>
        <location evidence="1">Nucleus</location>
    </subcellularLocation>
</comment>
<evidence type="ECO:0000259" key="3">
    <source>
        <dbReference type="Pfam" id="PF13460"/>
    </source>
</evidence>